<dbReference type="AlphaFoldDB" id="A0A386HPF4"/>
<protein>
    <submittedName>
        <fullName evidence="1">Uncharacterized protein</fullName>
    </submittedName>
</protein>
<dbReference type="KEGG" id="ark:D6B99_07880"/>
<dbReference type="OrthoDB" id="5513217at2"/>
<dbReference type="Gene3D" id="3.30.70.100">
    <property type="match status" value="1"/>
</dbReference>
<gene>
    <name evidence="1" type="ORF">D6B99_07880</name>
</gene>
<evidence type="ECO:0000313" key="1">
    <source>
        <dbReference type="EMBL" id="AYD47529.1"/>
    </source>
</evidence>
<dbReference type="InterPro" id="IPR036163">
    <property type="entry name" value="HMA_dom_sf"/>
</dbReference>
<name>A0A386HPF4_9BACT</name>
<sequence length="136" mass="15340">MDKISRLIFLNAIFNFLIHKIMKQLISAIALLLFISTNSFAQKKTISSDTIHVDGICEQCQKRIENAAYIKGVKHAAWNVQTKQLIVVYSPKTSLDKIEHSIAHAGHNAGNIRATDEEYKKLPHCCAYKEELSADK</sequence>
<dbReference type="Proteomes" id="UP000266118">
    <property type="component" value="Chromosome"/>
</dbReference>
<keyword evidence="2" id="KW-1185">Reference proteome</keyword>
<evidence type="ECO:0000313" key="2">
    <source>
        <dbReference type="Proteomes" id="UP000266118"/>
    </source>
</evidence>
<dbReference type="CDD" id="cd00371">
    <property type="entry name" value="HMA"/>
    <property type="match status" value="1"/>
</dbReference>
<proteinExistence type="predicted"/>
<dbReference type="EMBL" id="CP032489">
    <property type="protein sequence ID" value="AYD47529.1"/>
    <property type="molecule type" value="Genomic_DNA"/>
</dbReference>
<reference evidence="1 2" key="1">
    <citation type="submission" date="2018-09" db="EMBL/GenBank/DDBJ databases">
        <title>Arachidicoccus sp. nov., a bacterium isolated from soil.</title>
        <authorList>
            <person name="Weon H.-Y."/>
            <person name="Kwon S.-W."/>
            <person name="Lee S.A."/>
        </authorList>
    </citation>
    <scope>NUCLEOTIDE SEQUENCE [LARGE SCALE GENOMIC DNA]</scope>
    <source>
        <strain evidence="1 2">KIS59-12</strain>
    </source>
</reference>
<dbReference type="GO" id="GO:0046872">
    <property type="term" value="F:metal ion binding"/>
    <property type="evidence" value="ECO:0007669"/>
    <property type="project" value="InterPro"/>
</dbReference>
<organism evidence="1 2">
    <name type="scientific">Arachidicoccus soli</name>
    <dbReference type="NCBI Taxonomy" id="2341117"/>
    <lineage>
        <taxon>Bacteria</taxon>
        <taxon>Pseudomonadati</taxon>
        <taxon>Bacteroidota</taxon>
        <taxon>Chitinophagia</taxon>
        <taxon>Chitinophagales</taxon>
        <taxon>Chitinophagaceae</taxon>
        <taxon>Arachidicoccus</taxon>
    </lineage>
</organism>
<dbReference type="InterPro" id="IPR006121">
    <property type="entry name" value="HMA_dom"/>
</dbReference>
<accession>A0A386HPF4</accession>
<dbReference type="SUPFAM" id="SSF55008">
    <property type="entry name" value="HMA, heavy metal-associated domain"/>
    <property type="match status" value="1"/>
</dbReference>